<dbReference type="InterPro" id="IPR038441">
    <property type="entry name" value="THAP_Znf_sf"/>
</dbReference>
<evidence type="ECO:0000256" key="1">
    <source>
        <dbReference type="ARBA" id="ARBA00022723"/>
    </source>
</evidence>
<evidence type="ECO:0000313" key="7">
    <source>
        <dbReference type="Ensembl" id="ENSCVAP00000022245.1"/>
    </source>
</evidence>
<protein>
    <recommendedName>
        <fullName evidence="6">THAP-type domain-containing protein</fullName>
    </recommendedName>
</protein>
<reference evidence="7" key="2">
    <citation type="submission" date="2025-09" db="UniProtKB">
        <authorList>
            <consortium name="Ensembl"/>
        </authorList>
    </citation>
    <scope>IDENTIFICATION</scope>
</reference>
<dbReference type="GeneTree" id="ENSGT00990000210005"/>
<organism evidence="7 8">
    <name type="scientific">Cyprinodon variegatus</name>
    <name type="common">Sheepshead minnow</name>
    <dbReference type="NCBI Taxonomy" id="28743"/>
    <lineage>
        <taxon>Eukaryota</taxon>
        <taxon>Metazoa</taxon>
        <taxon>Chordata</taxon>
        <taxon>Craniata</taxon>
        <taxon>Vertebrata</taxon>
        <taxon>Euteleostomi</taxon>
        <taxon>Actinopterygii</taxon>
        <taxon>Neopterygii</taxon>
        <taxon>Teleostei</taxon>
        <taxon>Neoteleostei</taxon>
        <taxon>Acanthomorphata</taxon>
        <taxon>Ovalentaria</taxon>
        <taxon>Atherinomorphae</taxon>
        <taxon>Cyprinodontiformes</taxon>
        <taxon>Cyprinodontidae</taxon>
        <taxon>Cyprinodon</taxon>
    </lineage>
</organism>
<feature type="domain" description="THAP-type" evidence="6">
    <location>
        <begin position="3"/>
        <end position="83"/>
    </location>
</feature>
<keyword evidence="8" id="KW-1185">Reference proteome</keyword>
<sequence>MSVPRRCLLGCPPEQTTLFNIPATPGIRACWFEFLHFDERGLTKRDRVCARHFTESSFTNYGQYSAGLAKDLILKDTAVPKVYTVGTQSSKIPTRDVACQYSPTQRDVFIQTSKSSIPTKSSTHSKASHSVAVRCSIAEFTELGLTSRPIRSKRKRVQLEELSTESNNARYCVCVCACVCVWI</sequence>
<evidence type="ECO:0000313" key="8">
    <source>
        <dbReference type="Proteomes" id="UP000265020"/>
    </source>
</evidence>
<name>A0A3Q2GBQ2_CYPVA</name>
<evidence type="ECO:0000259" key="6">
    <source>
        <dbReference type="PROSITE" id="PS50950"/>
    </source>
</evidence>
<dbReference type="SMART" id="SM00980">
    <property type="entry name" value="THAP"/>
    <property type="match status" value="1"/>
</dbReference>
<keyword evidence="1" id="KW-0479">Metal-binding</keyword>
<dbReference type="InterPro" id="IPR006612">
    <property type="entry name" value="THAP_Znf"/>
</dbReference>
<dbReference type="Proteomes" id="UP000265020">
    <property type="component" value="Unassembled WGS sequence"/>
</dbReference>
<keyword evidence="4 5" id="KW-0238">DNA-binding</keyword>
<keyword evidence="3" id="KW-0862">Zinc</keyword>
<dbReference type="Pfam" id="PF05485">
    <property type="entry name" value="THAP"/>
    <property type="match status" value="1"/>
</dbReference>
<keyword evidence="2 5" id="KW-0863">Zinc-finger</keyword>
<dbReference type="SUPFAM" id="SSF57716">
    <property type="entry name" value="Glucocorticoid receptor-like (DNA-binding domain)"/>
    <property type="match status" value="1"/>
</dbReference>
<dbReference type="GO" id="GO:0008270">
    <property type="term" value="F:zinc ion binding"/>
    <property type="evidence" value="ECO:0007669"/>
    <property type="project" value="UniProtKB-KW"/>
</dbReference>
<evidence type="ECO:0000256" key="5">
    <source>
        <dbReference type="PROSITE-ProRule" id="PRU00309"/>
    </source>
</evidence>
<accession>A0A3Q2GBQ2</accession>
<dbReference type="GO" id="GO:0003677">
    <property type="term" value="F:DNA binding"/>
    <property type="evidence" value="ECO:0007669"/>
    <property type="project" value="UniProtKB-UniRule"/>
</dbReference>
<reference evidence="7" key="1">
    <citation type="submission" date="2025-08" db="UniProtKB">
        <authorList>
            <consortium name="Ensembl"/>
        </authorList>
    </citation>
    <scope>IDENTIFICATION</scope>
</reference>
<dbReference type="PROSITE" id="PS50950">
    <property type="entry name" value="ZF_THAP"/>
    <property type="match status" value="1"/>
</dbReference>
<dbReference type="Gene3D" id="6.20.210.20">
    <property type="entry name" value="THAP domain"/>
    <property type="match status" value="1"/>
</dbReference>
<evidence type="ECO:0000256" key="2">
    <source>
        <dbReference type="ARBA" id="ARBA00022771"/>
    </source>
</evidence>
<dbReference type="AlphaFoldDB" id="A0A3Q2GBQ2"/>
<evidence type="ECO:0000256" key="4">
    <source>
        <dbReference type="ARBA" id="ARBA00023125"/>
    </source>
</evidence>
<dbReference type="Ensembl" id="ENSCVAT00000009798.1">
    <property type="protein sequence ID" value="ENSCVAP00000022245.1"/>
    <property type="gene ID" value="ENSCVAG00000004773.1"/>
</dbReference>
<evidence type="ECO:0000256" key="3">
    <source>
        <dbReference type="ARBA" id="ARBA00022833"/>
    </source>
</evidence>
<proteinExistence type="predicted"/>